<dbReference type="InterPro" id="IPR002401">
    <property type="entry name" value="Cyt_P450_E_grp-I"/>
</dbReference>
<keyword evidence="1" id="KW-0479">Metal-binding</keyword>
<keyword evidence="1" id="KW-0349">Heme</keyword>
<dbReference type="GO" id="GO:0020037">
    <property type="term" value="F:heme binding"/>
    <property type="evidence" value="ECO:0007669"/>
    <property type="project" value="InterPro"/>
</dbReference>
<dbReference type="AlphaFoldDB" id="A0A8J2N349"/>
<dbReference type="PRINTS" id="PR00463">
    <property type="entry name" value="EP450I"/>
</dbReference>
<organism evidence="3 4">
    <name type="scientific">Alternaria atra</name>
    <dbReference type="NCBI Taxonomy" id="119953"/>
    <lineage>
        <taxon>Eukaryota</taxon>
        <taxon>Fungi</taxon>
        <taxon>Dikarya</taxon>
        <taxon>Ascomycota</taxon>
        <taxon>Pezizomycotina</taxon>
        <taxon>Dothideomycetes</taxon>
        <taxon>Pleosporomycetidae</taxon>
        <taxon>Pleosporales</taxon>
        <taxon>Pleosporineae</taxon>
        <taxon>Pleosporaceae</taxon>
        <taxon>Alternaria</taxon>
        <taxon>Alternaria sect. Ulocladioides</taxon>
    </lineage>
</organism>
<dbReference type="Gene3D" id="1.10.630.10">
    <property type="entry name" value="Cytochrome P450"/>
    <property type="match status" value="1"/>
</dbReference>
<keyword evidence="1" id="KW-0408">Iron</keyword>
<dbReference type="OrthoDB" id="3945418at2759"/>
<dbReference type="InterPro" id="IPR001128">
    <property type="entry name" value="Cyt_P450"/>
</dbReference>
<dbReference type="PANTHER" id="PTHR24305:SF234">
    <property type="entry name" value="CYTOCHROME P450"/>
    <property type="match status" value="1"/>
</dbReference>
<accession>A0A8J2N349</accession>
<keyword evidence="2" id="KW-0472">Membrane</keyword>
<keyword evidence="4" id="KW-1185">Reference proteome</keyword>
<dbReference type="PANTHER" id="PTHR24305">
    <property type="entry name" value="CYTOCHROME P450"/>
    <property type="match status" value="1"/>
</dbReference>
<name>A0A8J2N349_9PLEO</name>
<evidence type="ECO:0000313" key="4">
    <source>
        <dbReference type="Proteomes" id="UP000676310"/>
    </source>
</evidence>
<gene>
    <name evidence="3" type="ORF">ALTATR162_LOCUS2533</name>
</gene>
<dbReference type="InterPro" id="IPR036396">
    <property type="entry name" value="Cyt_P450_sf"/>
</dbReference>
<dbReference type="PRINTS" id="PR00385">
    <property type="entry name" value="P450"/>
</dbReference>
<feature type="transmembrane region" description="Helical" evidence="2">
    <location>
        <begin position="27"/>
        <end position="48"/>
    </location>
</feature>
<evidence type="ECO:0000256" key="1">
    <source>
        <dbReference type="PIRSR" id="PIRSR602401-1"/>
    </source>
</evidence>
<evidence type="ECO:0000313" key="3">
    <source>
        <dbReference type="EMBL" id="CAG5150052.1"/>
    </source>
</evidence>
<keyword evidence="2" id="KW-1133">Transmembrane helix</keyword>
<proteinExistence type="predicted"/>
<dbReference type="CDD" id="cd11062">
    <property type="entry name" value="CYP58-like"/>
    <property type="match status" value="1"/>
</dbReference>
<dbReference type="GO" id="GO:0016705">
    <property type="term" value="F:oxidoreductase activity, acting on paired donors, with incorporation or reduction of molecular oxygen"/>
    <property type="evidence" value="ECO:0007669"/>
    <property type="project" value="InterPro"/>
</dbReference>
<reference evidence="3" key="1">
    <citation type="submission" date="2021-05" db="EMBL/GenBank/DDBJ databases">
        <authorList>
            <person name="Stam R."/>
        </authorList>
    </citation>
    <scope>NUCLEOTIDE SEQUENCE</scope>
    <source>
        <strain evidence="3">CS162</strain>
    </source>
</reference>
<dbReference type="GO" id="GO:0004497">
    <property type="term" value="F:monooxygenase activity"/>
    <property type="evidence" value="ECO:0007669"/>
    <property type="project" value="InterPro"/>
</dbReference>
<dbReference type="SUPFAM" id="SSF48264">
    <property type="entry name" value="Cytochrome P450"/>
    <property type="match status" value="1"/>
</dbReference>
<evidence type="ECO:0008006" key="5">
    <source>
        <dbReference type="Google" id="ProtNLM"/>
    </source>
</evidence>
<sequence>MLHANIIPHLKEGWASPALEKCFSLELATYLILFTLILWLIRAVYLLYFHPLASFDGPYKAVLSTWWQYPLSKSGKIEEAFEQLHQKYNTRVLRIGPNELHITDPTLYHTIYSQRYTFRKQKSFYDSFNTPHSVFVEDDRDLHRVRRKLLSNFFSKTSVRAMNQTLITKANMMCDRMSEMKGDGAINLYHAFRCLTIDFITEVAFGESFNLLTKAEDNTFNAPFIECFDLAAESLWDLLYFPLIRTIINKCPPTVAAKLSQPAAKFQGLICAVAGTVANFRRLKSSGKNLDREIVFDSMQYLDDDLVLAEATDILVAGSDTTASTLAVAIYEMIENPTIFEHLRKELKDAGFVTKQDFELIRLEQLPYLTACVKEALRYAMAVPGRLPRIVPDGIKPLIVDEKVIPAGAVIGMSAYTMHFDEGIWGEDARRFNPARWLNDDAKELERYLVTFSKGARQCWSTDSALHLIKNSRSQMLSL</sequence>
<comment type="caution">
    <text evidence="3">The sequence shown here is derived from an EMBL/GenBank/DDBJ whole genome shotgun (WGS) entry which is preliminary data.</text>
</comment>
<protein>
    <recommendedName>
        <fullName evidence="5">Cytochrome P450 monooxygenase</fullName>
    </recommendedName>
</protein>
<dbReference type="Proteomes" id="UP000676310">
    <property type="component" value="Unassembled WGS sequence"/>
</dbReference>
<keyword evidence="2" id="KW-0812">Transmembrane</keyword>
<evidence type="ECO:0000256" key="2">
    <source>
        <dbReference type="SAM" id="Phobius"/>
    </source>
</evidence>
<dbReference type="InterPro" id="IPR050121">
    <property type="entry name" value="Cytochrome_P450_monoxygenase"/>
</dbReference>
<dbReference type="GeneID" id="67013989"/>
<feature type="binding site" description="axial binding residue" evidence="1">
    <location>
        <position position="459"/>
    </location>
    <ligand>
        <name>heme</name>
        <dbReference type="ChEBI" id="CHEBI:30413"/>
    </ligand>
    <ligandPart>
        <name>Fe</name>
        <dbReference type="ChEBI" id="CHEBI:18248"/>
    </ligandPart>
</feature>
<dbReference type="Pfam" id="PF00067">
    <property type="entry name" value="p450"/>
    <property type="match status" value="1"/>
</dbReference>
<dbReference type="EMBL" id="CAJRGZ010000015">
    <property type="protein sequence ID" value="CAG5150052.1"/>
    <property type="molecule type" value="Genomic_DNA"/>
</dbReference>
<comment type="cofactor">
    <cofactor evidence="1">
        <name>heme</name>
        <dbReference type="ChEBI" id="CHEBI:30413"/>
    </cofactor>
</comment>
<dbReference type="RefSeq" id="XP_043166074.1">
    <property type="nucleotide sequence ID" value="XM_043310139.1"/>
</dbReference>
<dbReference type="GO" id="GO:0005506">
    <property type="term" value="F:iron ion binding"/>
    <property type="evidence" value="ECO:0007669"/>
    <property type="project" value="InterPro"/>
</dbReference>